<dbReference type="PANTHER" id="PTHR30349">
    <property type="entry name" value="PHAGE INTEGRASE-RELATED"/>
    <property type="match status" value="1"/>
</dbReference>
<dbReference type="Proteomes" id="UP000239469">
    <property type="component" value="Unassembled WGS sequence"/>
</dbReference>
<evidence type="ECO:0000256" key="5">
    <source>
        <dbReference type="SAM" id="MobiDB-lite"/>
    </source>
</evidence>
<feature type="domain" description="Tyr recombinase" evidence="6">
    <location>
        <begin position="181"/>
        <end position="385"/>
    </location>
</feature>
<name>A0A2S9X695_9NEIS</name>
<dbReference type="GO" id="GO:0003677">
    <property type="term" value="F:DNA binding"/>
    <property type="evidence" value="ECO:0007669"/>
    <property type="project" value="UniProtKB-KW"/>
</dbReference>
<evidence type="ECO:0000256" key="4">
    <source>
        <dbReference type="ARBA" id="ARBA00023172"/>
    </source>
</evidence>
<feature type="region of interest" description="Disordered" evidence="5">
    <location>
        <begin position="162"/>
        <end position="182"/>
    </location>
</feature>
<evidence type="ECO:0000256" key="1">
    <source>
        <dbReference type="ARBA" id="ARBA00008857"/>
    </source>
</evidence>
<gene>
    <name evidence="7" type="ORF">BUE93_07725</name>
</gene>
<dbReference type="InterPro" id="IPR050090">
    <property type="entry name" value="Tyrosine_recombinase_XerCD"/>
</dbReference>
<comment type="caution">
    <text evidence="7">The sequence shown here is derived from an EMBL/GenBank/DDBJ whole genome shotgun (WGS) entry which is preliminary data.</text>
</comment>
<comment type="similarity">
    <text evidence="1">Belongs to the 'phage' integrase family.</text>
</comment>
<dbReference type="InterPro" id="IPR011010">
    <property type="entry name" value="DNA_brk_join_enz"/>
</dbReference>
<evidence type="ECO:0000313" key="7">
    <source>
        <dbReference type="EMBL" id="PRP71251.1"/>
    </source>
</evidence>
<dbReference type="PANTHER" id="PTHR30349:SF41">
    <property type="entry name" value="INTEGRASE_RECOMBINASE PROTEIN MJ0367-RELATED"/>
    <property type="match status" value="1"/>
</dbReference>
<dbReference type="EMBL" id="MTBD01000016">
    <property type="protein sequence ID" value="PRP71251.1"/>
    <property type="molecule type" value="Genomic_DNA"/>
</dbReference>
<sequence>MVKTLRVSFDLDNSETLRLMDRQVHETVSALMGLQAMTAANMPQAVAGSLEAATALNAPTFGELCSRFNKERQSSSLSEKSKSITAMFFGEGGTVFNGTEKYPKGLAQPDDSILSITRESLLDWMANAFSDLSESSKKTYTTRLTTFFLWIENTQGIKGFENPAKGLNPNKGKAASVSAPKTSKRWSDEEAELILSKTTDNDVGSWLIRIMAYTGLRIDEAAQLHKSDLSLCVCPDSGNPYYVVNVDITEETAESKKLKNEASKRVVVLGWPRNTVEAFTAWLEQQEGDRVFSKLRRDKVNGYSVSAGAETKKVYMLLEGQISAKTRPNHAWRHMFNDRCLKARMPLRMEKRAMGHSLSGDMTTGTYAEDFEHLELYQTLKECEVWRNLL</sequence>
<dbReference type="GO" id="GO:0015074">
    <property type="term" value="P:DNA integration"/>
    <property type="evidence" value="ECO:0007669"/>
    <property type="project" value="UniProtKB-KW"/>
</dbReference>
<evidence type="ECO:0000259" key="6">
    <source>
        <dbReference type="PROSITE" id="PS51898"/>
    </source>
</evidence>
<organism evidence="7 8">
    <name type="scientific">Chromobacterium amazonense</name>
    <dbReference type="NCBI Taxonomy" id="1382803"/>
    <lineage>
        <taxon>Bacteria</taxon>
        <taxon>Pseudomonadati</taxon>
        <taxon>Pseudomonadota</taxon>
        <taxon>Betaproteobacteria</taxon>
        <taxon>Neisseriales</taxon>
        <taxon>Chromobacteriaceae</taxon>
        <taxon>Chromobacterium</taxon>
    </lineage>
</organism>
<dbReference type="Pfam" id="PF00589">
    <property type="entry name" value="Phage_integrase"/>
    <property type="match status" value="1"/>
</dbReference>
<dbReference type="SUPFAM" id="SSF56349">
    <property type="entry name" value="DNA breaking-rejoining enzymes"/>
    <property type="match status" value="1"/>
</dbReference>
<proteinExistence type="inferred from homology"/>
<keyword evidence="2" id="KW-0229">DNA integration</keyword>
<accession>A0A2S9X695</accession>
<dbReference type="InterPro" id="IPR013762">
    <property type="entry name" value="Integrase-like_cat_sf"/>
</dbReference>
<dbReference type="PROSITE" id="PS51898">
    <property type="entry name" value="TYR_RECOMBINASE"/>
    <property type="match status" value="1"/>
</dbReference>
<protein>
    <recommendedName>
        <fullName evidence="6">Tyr recombinase domain-containing protein</fullName>
    </recommendedName>
</protein>
<dbReference type="InterPro" id="IPR002104">
    <property type="entry name" value="Integrase_catalytic"/>
</dbReference>
<evidence type="ECO:0000256" key="2">
    <source>
        <dbReference type="ARBA" id="ARBA00022908"/>
    </source>
</evidence>
<keyword evidence="3" id="KW-0238">DNA-binding</keyword>
<dbReference type="Gene3D" id="1.10.443.10">
    <property type="entry name" value="Intergrase catalytic core"/>
    <property type="match status" value="1"/>
</dbReference>
<dbReference type="AlphaFoldDB" id="A0A2S9X695"/>
<keyword evidence="4" id="KW-0233">DNA recombination</keyword>
<dbReference type="GO" id="GO:0006310">
    <property type="term" value="P:DNA recombination"/>
    <property type="evidence" value="ECO:0007669"/>
    <property type="project" value="UniProtKB-KW"/>
</dbReference>
<reference evidence="7 8" key="1">
    <citation type="submission" date="2017-01" db="EMBL/GenBank/DDBJ databases">
        <title>New insights into the genetic diversity of Chromobacterium isolated from tropical freshwater lake.</title>
        <authorList>
            <person name="Santos A.B."/>
            <person name="Nascimento A.M."/>
            <person name="Da Silva P.C."/>
        </authorList>
    </citation>
    <scope>NUCLEOTIDE SEQUENCE [LARGE SCALE GENOMIC DNA]</scope>
    <source>
        <strain evidence="7 8">56AF</strain>
    </source>
</reference>
<evidence type="ECO:0000256" key="3">
    <source>
        <dbReference type="ARBA" id="ARBA00023125"/>
    </source>
</evidence>
<evidence type="ECO:0000313" key="8">
    <source>
        <dbReference type="Proteomes" id="UP000239469"/>
    </source>
</evidence>